<dbReference type="PANTHER" id="PTHR47238">
    <property type="entry name" value="MITOGEN-ACTIVATED PROTEIN KINASE KINASE 5"/>
    <property type="match status" value="1"/>
</dbReference>
<evidence type="ECO:0000256" key="11">
    <source>
        <dbReference type="ARBA" id="ARBA00049299"/>
    </source>
</evidence>
<evidence type="ECO:0000256" key="6">
    <source>
        <dbReference type="ARBA" id="ARBA00022840"/>
    </source>
</evidence>
<evidence type="ECO:0000256" key="7">
    <source>
        <dbReference type="ARBA" id="ARBA00023137"/>
    </source>
</evidence>
<dbReference type="GO" id="GO:0004713">
    <property type="term" value="F:protein tyrosine kinase activity"/>
    <property type="evidence" value="ECO:0007669"/>
    <property type="project" value="UniProtKB-KW"/>
</dbReference>
<dbReference type="EC" id="2.7.12.2" evidence="9"/>
<name>A0A0N5AN70_9BILA</name>
<accession>A0A0N5AN70</accession>
<evidence type="ECO:0000313" key="14">
    <source>
        <dbReference type="Proteomes" id="UP000046393"/>
    </source>
</evidence>
<evidence type="ECO:0000256" key="12">
    <source>
        <dbReference type="ARBA" id="ARBA00051693"/>
    </source>
</evidence>
<evidence type="ECO:0000256" key="1">
    <source>
        <dbReference type="ARBA" id="ARBA00022527"/>
    </source>
</evidence>
<dbReference type="GO" id="GO:0006950">
    <property type="term" value="P:response to stress"/>
    <property type="evidence" value="ECO:0007669"/>
    <property type="project" value="UniProtKB-ARBA"/>
</dbReference>
<evidence type="ECO:0000313" key="15">
    <source>
        <dbReference type="WBParaSite" id="SMUV_0000604701-mRNA-1"/>
    </source>
</evidence>
<dbReference type="FunFam" id="3.30.200.20:FF:000040">
    <property type="entry name" value="Dual specificity mitogen-activated protein kinase kinase"/>
    <property type="match status" value="1"/>
</dbReference>
<dbReference type="Gene3D" id="3.30.200.20">
    <property type="entry name" value="Phosphorylase Kinase, domain 1"/>
    <property type="match status" value="1"/>
</dbReference>
<keyword evidence="4" id="KW-0547">Nucleotide-binding</keyword>
<dbReference type="InterPro" id="IPR000719">
    <property type="entry name" value="Prot_kinase_dom"/>
</dbReference>
<keyword evidence="2" id="KW-0597">Phosphoprotein</keyword>
<proteinExistence type="inferred from homology"/>
<feature type="domain" description="Protein kinase" evidence="13">
    <location>
        <begin position="123"/>
        <end position="379"/>
    </location>
</feature>
<evidence type="ECO:0000256" key="10">
    <source>
        <dbReference type="ARBA" id="ARBA00049014"/>
    </source>
</evidence>
<dbReference type="InterPro" id="IPR011009">
    <property type="entry name" value="Kinase-like_dom_sf"/>
</dbReference>
<evidence type="ECO:0000256" key="8">
    <source>
        <dbReference type="ARBA" id="ARBA00038035"/>
    </source>
</evidence>
<dbReference type="Gene3D" id="1.10.510.10">
    <property type="entry name" value="Transferase(Phosphotransferase) domain 1"/>
    <property type="match status" value="1"/>
</dbReference>
<evidence type="ECO:0000256" key="4">
    <source>
        <dbReference type="ARBA" id="ARBA00022741"/>
    </source>
</evidence>
<evidence type="ECO:0000256" key="5">
    <source>
        <dbReference type="ARBA" id="ARBA00022777"/>
    </source>
</evidence>
<evidence type="ECO:0000256" key="2">
    <source>
        <dbReference type="ARBA" id="ARBA00022553"/>
    </source>
</evidence>
<keyword evidence="5" id="KW-0418">Kinase</keyword>
<evidence type="ECO:0000256" key="3">
    <source>
        <dbReference type="ARBA" id="ARBA00022679"/>
    </source>
</evidence>
<organism evidence="14 15">
    <name type="scientific">Syphacia muris</name>
    <dbReference type="NCBI Taxonomy" id="451379"/>
    <lineage>
        <taxon>Eukaryota</taxon>
        <taxon>Metazoa</taxon>
        <taxon>Ecdysozoa</taxon>
        <taxon>Nematoda</taxon>
        <taxon>Chromadorea</taxon>
        <taxon>Rhabditida</taxon>
        <taxon>Spirurina</taxon>
        <taxon>Oxyuridomorpha</taxon>
        <taxon>Oxyuroidea</taxon>
        <taxon>Oxyuridae</taxon>
        <taxon>Syphacia</taxon>
    </lineage>
</organism>
<keyword evidence="7" id="KW-0829">Tyrosine-protein kinase</keyword>
<comment type="catalytic activity">
    <reaction evidence="10">
        <text>L-seryl-[protein] + ATP = O-phospho-L-seryl-[protein] + ADP + H(+)</text>
        <dbReference type="Rhea" id="RHEA:17989"/>
        <dbReference type="Rhea" id="RHEA-COMP:9863"/>
        <dbReference type="Rhea" id="RHEA-COMP:11604"/>
        <dbReference type="ChEBI" id="CHEBI:15378"/>
        <dbReference type="ChEBI" id="CHEBI:29999"/>
        <dbReference type="ChEBI" id="CHEBI:30616"/>
        <dbReference type="ChEBI" id="CHEBI:83421"/>
        <dbReference type="ChEBI" id="CHEBI:456216"/>
        <dbReference type="EC" id="2.7.12.2"/>
    </reaction>
</comment>
<dbReference type="FunFam" id="1.10.510.10:FF:000432">
    <property type="entry name" value="mitogen-activated protein kinase kinase 3"/>
    <property type="match status" value="1"/>
</dbReference>
<comment type="catalytic activity">
    <reaction evidence="11">
        <text>L-threonyl-[protein] + ATP = O-phospho-L-threonyl-[protein] + ADP + H(+)</text>
        <dbReference type="Rhea" id="RHEA:46608"/>
        <dbReference type="Rhea" id="RHEA-COMP:11060"/>
        <dbReference type="Rhea" id="RHEA-COMP:11605"/>
        <dbReference type="ChEBI" id="CHEBI:15378"/>
        <dbReference type="ChEBI" id="CHEBI:30013"/>
        <dbReference type="ChEBI" id="CHEBI:30616"/>
        <dbReference type="ChEBI" id="CHEBI:61977"/>
        <dbReference type="ChEBI" id="CHEBI:456216"/>
        <dbReference type="EC" id="2.7.12.2"/>
    </reaction>
</comment>
<dbReference type="InterPro" id="IPR052468">
    <property type="entry name" value="Dual_spec_MAPK_kinase"/>
</dbReference>
<dbReference type="WBParaSite" id="SMUV_0000604701-mRNA-1">
    <property type="protein sequence ID" value="SMUV_0000604701-mRNA-1"/>
    <property type="gene ID" value="SMUV_0000604701"/>
</dbReference>
<keyword evidence="3" id="KW-0808">Transferase</keyword>
<evidence type="ECO:0000256" key="9">
    <source>
        <dbReference type="ARBA" id="ARBA00038999"/>
    </source>
</evidence>
<dbReference type="SUPFAM" id="SSF56112">
    <property type="entry name" value="Protein kinase-like (PK-like)"/>
    <property type="match status" value="1"/>
</dbReference>
<comment type="similarity">
    <text evidence="8">Belongs to the protein kinase superfamily. STE Ser/Thr protein kinase family. MAP kinase kinase subfamily.</text>
</comment>
<dbReference type="GO" id="GO:0004708">
    <property type="term" value="F:MAP kinase kinase activity"/>
    <property type="evidence" value="ECO:0007669"/>
    <property type="project" value="UniProtKB-EC"/>
</dbReference>
<dbReference type="GO" id="GO:0005524">
    <property type="term" value="F:ATP binding"/>
    <property type="evidence" value="ECO:0007669"/>
    <property type="project" value="UniProtKB-KW"/>
</dbReference>
<dbReference type="Pfam" id="PF00069">
    <property type="entry name" value="Pkinase"/>
    <property type="match status" value="1"/>
</dbReference>
<dbReference type="PANTHER" id="PTHR47238:SF2">
    <property type="entry name" value="DUAL SPECIFICITY MITOGEN-ACTIVATED PROTEIN KINASE KINASE HEMIPTEROUS"/>
    <property type="match status" value="1"/>
</dbReference>
<dbReference type="PROSITE" id="PS00108">
    <property type="entry name" value="PROTEIN_KINASE_ST"/>
    <property type="match status" value="1"/>
</dbReference>
<dbReference type="STRING" id="451379.A0A0N5AN70"/>
<keyword evidence="6" id="KW-0067">ATP-binding</keyword>
<keyword evidence="1" id="KW-0723">Serine/threonine-protein kinase</keyword>
<keyword evidence="14" id="KW-1185">Reference proteome</keyword>
<evidence type="ECO:0000259" key="13">
    <source>
        <dbReference type="PROSITE" id="PS50011"/>
    </source>
</evidence>
<protein>
    <recommendedName>
        <fullName evidence="9">mitogen-activated protein kinase kinase</fullName>
        <ecNumber evidence="9">2.7.12.2</ecNumber>
    </recommendedName>
</protein>
<sequence>MLYIAEFESRIRKWKQFRLGSWNHHVFTSHRSTSIEPRNRLSARLNSASAFDNSPKSTPLPRRFLTNGKAQLRPIVDFSTAVNAQHNSSPDDEDVAKRVEKIKRQSGILRINGVVYHGSKADIERIGELGCGTCGIVYKARFNKTGTLMAVKQMSVTSILEERKRVLMDLEVVLLPHDCPNIIRCYGCFLNDYEVHICMELMLTCLDKLYKRIRHGFPEDVLGKVALSVLRALNYLKVHQSIVHRDVKPSNMLLDANGTIKLCDFGIAGSLVNSLAKTRVAGCSAYMAPERLEDAHDYDARVDVWSLGISLVELARGKFPYEGCKSEFELLSRILSDNPPLVDESEGFSTEFCTFLSRCLIKDYKCRPKYIDLLVDQWISKYKNNDVDVAGWLKEVIDN</sequence>
<dbReference type="InterPro" id="IPR008271">
    <property type="entry name" value="Ser/Thr_kinase_AS"/>
</dbReference>
<dbReference type="PROSITE" id="PS50011">
    <property type="entry name" value="PROTEIN_KINASE_DOM"/>
    <property type="match status" value="1"/>
</dbReference>
<dbReference type="SMART" id="SM00220">
    <property type="entry name" value="S_TKc"/>
    <property type="match status" value="1"/>
</dbReference>
<comment type="catalytic activity">
    <reaction evidence="12">
        <text>L-tyrosyl-[protein] + ATP = O-phospho-L-tyrosyl-[protein] + ADP + H(+)</text>
        <dbReference type="Rhea" id="RHEA:10596"/>
        <dbReference type="Rhea" id="RHEA-COMP:10136"/>
        <dbReference type="Rhea" id="RHEA-COMP:20101"/>
        <dbReference type="ChEBI" id="CHEBI:15378"/>
        <dbReference type="ChEBI" id="CHEBI:30616"/>
        <dbReference type="ChEBI" id="CHEBI:46858"/>
        <dbReference type="ChEBI" id="CHEBI:61978"/>
        <dbReference type="ChEBI" id="CHEBI:456216"/>
        <dbReference type="EC" id="2.7.12.2"/>
    </reaction>
</comment>
<dbReference type="Proteomes" id="UP000046393">
    <property type="component" value="Unplaced"/>
</dbReference>
<reference evidence="15" key="1">
    <citation type="submission" date="2017-02" db="UniProtKB">
        <authorList>
            <consortium name="WormBaseParasite"/>
        </authorList>
    </citation>
    <scope>IDENTIFICATION</scope>
</reference>
<dbReference type="AlphaFoldDB" id="A0A0N5AN70"/>
<dbReference type="GO" id="GO:0004674">
    <property type="term" value="F:protein serine/threonine kinase activity"/>
    <property type="evidence" value="ECO:0007669"/>
    <property type="project" value="UniProtKB-KW"/>
</dbReference>